<protein>
    <submittedName>
        <fullName evidence="3">SRPBCC domain-containing protein</fullName>
    </submittedName>
</protein>
<gene>
    <name evidence="3" type="ORF">G6N74_00470</name>
</gene>
<dbReference type="EMBL" id="JAAKZG010000001">
    <property type="protein sequence ID" value="NGN39529.1"/>
    <property type="molecule type" value="Genomic_DNA"/>
</dbReference>
<comment type="caution">
    <text evidence="3">The sequence shown here is derived from an EMBL/GenBank/DDBJ whole genome shotgun (WGS) entry which is preliminary data.</text>
</comment>
<evidence type="ECO:0000313" key="3">
    <source>
        <dbReference type="EMBL" id="NGN39529.1"/>
    </source>
</evidence>
<proteinExistence type="inferred from homology"/>
<evidence type="ECO:0000313" key="4">
    <source>
        <dbReference type="Proteomes" id="UP000481252"/>
    </source>
</evidence>
<dbReference type="RefSeq" id="WP_165113163.1">
    <property type="nucleotide sequence ID" value="NZ_JAAKZG010000001.1"/>
</dbReference>
<evidence type="ECO:0000259" key="2">
    <source>
        <dbReference type="Pfam" id="PF08327"/>
    </source>
</evidence>
<evidence type="ECO:0000256" key="1">
    <source>
        <dbReference type="ARBA" id="ARBA00006817"/>
    </source>
</evidence>
<dbReference type="InterPro" id="IPR023393">
    <property type="entry name" value="START-like_dom_sf"/>
</dbReference>
<organism evidence="3 4">
    <name type="scientific">Mesorhizobium zhangyense</name>
    <dbReference type="NCBI Taxonomy" id="1776730"/>
    <lineage>
        <taxon>Bacteria</taxon>
        <taxon>Pseudomonadati</taxon>
        <taxon>Pseudomonadota</taxon>
        <taxon>Alphaproteobacteria</taxon>
        <taxon>Hyphomicrobiales</taxon>
        <taxon>Phyllobacteriaceae</taxon>
        <taxon>Mesorhizobium</taxon>
    </lineage>
</organism>
<dbReference type="Proteomes" id="UP000481252">
    <property type="component" value="Unassembled WGS sequence"/>
</dbReference>
<accession>A0A7C9V8W7</accession>
<dbReference type="SUPFAM" id="SSF55961">
    <property type="entry name" value="Bet v1-like"/>
    <property type="match status" value="1"/>
</dbReference>
<dbReference type="CDD" id="cd07814">
    <property type="entry name" value="SRPBCC_CalC_Aha1-like"/>
    <property type="match status" value="1"/>
</dbReference>
<keyword evidence="4" id="KW-1185">Reference proteome</keyword>
<reference evidence="3 4" key="1">
    <citation type="submission" date="2020-02" db="EMBL/GenBank/DDBJ databases">
        <title>Genome sequence of the type strain CGMCC 1.15528 of Mesorhizobium zhangyense.</title>
        <authorList>
            <person name="Gao J."/>
            <person name="Sun J."/>
        </authorList>
    </citation>
    <scope>NUCLEOTIDE SEQUENCE [LARGE SCALE GENOMIC DNA]</scope>
    <source>
        <strain evidence="3 4">CGMCC 1.15528</strain>
    </source>
</reference>
<sequence>MSNDRAHDREEIVVECNLPDAPEKVWRALTVPELLSAWLLPNDIRPEEGARFSFEGGPGVGGKVSCEVLDIEPHRHIRYSWRDGDAEREGVASTVSFELTRTAVGGTHLRIAHEARVVALPAARPKTIAAANSNRPASMLLAA</sequence>
<name>A0A7C9V8W7_9HYPH</name>
<dbReference type="InterPro" id="IPR013538">
    <property type="entry name" value="ASHA1/2-like_C"/>
</dbReference>
<dbReference type="Pfam" id="PF08327">
    <property type="entry name" value="AHSA1"/>
    <property type="match status" value="1"/>
</dbReference>
<dbReference type="AlphaFoldDB" id="A0A7C9V8W7"/>
<feature type="domain" description="Activator of Hsp90 ATPase homologue 1/2-like C-terminal" evidence="2">
    <location>
        <begin position="22"/>
        <end position="115"/>
    </location>
</feature>
<dbReference type="Gene3D" id="3.30.530.20">
    <property type="match status" value="1"/>
</dbReference>
<comment type="similarity">
    <text evidence="1">Belongs to the AHA1 family.</text>
</comment>